<feature type="region of interest" description="Disordered" evidence="1">
    <location>
        <begin position="73"/>
        <end position="92"/>
    </location>
</feature>
<feature type="compositionally biased region" description="Acidic residues" evidence="1">
    <location>
        <begin position="470"/>
        <end position="489"/>
    </location>
</feature>
<dbReference type="EMBL" id="JASEJX010000007">
    <property type="protein sequence ID" value="KAK4521074.1"/>
    <property type="molecule type" value="Genomic_DNA"/>
</dbReference>
<dbReference type="AlphaFoldDB" id="A0AAN7HQF3"/>
<feature type="compositionally biased region" description="Polar residues" evidence="1">
    <location>
        <begin position="458"/>
        <end position="467"/>
    </location>
</feature>
<evidence type="ECO:0000256" key="1">
    <source>
        <dbReference type="SAM" id="MobiDB-lite"/>
    </source>
</evidence>
<comment type="caution">
    <text evidence="2">The sequence shown here is derived from an EMBL/GenBank/DDBJ whole genome shotgun (WGS) entry which is preliminary data.</text>
</comment>
<keyword evidence="3" id="KW-1185">Reference proteome</keyword>
<dbReference type="RefSeq" id="XP_064687740.1">
    <property type="nucleotide sequence ID" value="XM_064823416.1"/>
</dbReference>
<organism evidence="2 3">
    <name type="scientific">Mucor velutinosus</name>
    <dbReference type="NCBI Taxonomy" id="708070"/>
    <lineage>
        <taxon>Eukaryota</taxon>
        <taxon>Fungi</taxon>
        <taxon>Fungi incertae sedis</taxon>
        <taxon>Mucoromycota</taxon>
        <taxon>Mucoromycotina</taxon>
        <taxon>Mucoromycetes</taxon>
        <taxon>Mucorales</taxon>
        <taxon>Mucorineae</taxon>
        <taxon>Mucoraceae</taxon>
        <taxon>Mucor</taxon>
    </lineage>
</organism>
<reference evidence="2 3" key="1">
    <citation type="submission" date="2022-11" db="EMBL/GenBank/DDBJ databases">
        <title>Mucor velutinosus strain NIH1002 WGS.</title>
        <authorList>
            <person name="Subramanian P."/>
            <person name="Mullikin J.C."/>
            <person name="Segre J.A."/>
            <person name="Zelazny A.M."/>
        </authorList>
    </citation>
    <scope>NUCLEOTIDE SEQUENCE [LARGE SCALE GENOMIC DNA]</scope>
    <source>
        <strain evidence="2 3">NIH1002</strain>
    </source>
</reference>
<evidence type="ECO:0000313" key="3">
    <source>
        <dbReference type="Proteomes" id="UP001304243"/>
    </source>
</evidence>
<protein>
    <submittedName>
        <fullName evidence="2">Negative cofactor 2 transcription regulator complex subunit ncb2</fullName>
    </submittedName>
</protein>
<name>A0AAN7HQF3_9FUNG</name>
<sequence>MSNYPTIRNPLLPSPPMASSRSRFRKSDILSNLSLSTTATLSSSISTASIRSFMSQTMSQISNASTTFRFGHNRRIMPHSGSSQAMPKSATEKMLSTKKTAKSTETEPLVHYNGPFHTLESLPVEKLNWIKDEQTSTLVKNPLTNYTKSIVLRKPLTRSPTYPALNSNAYSRPSQTKPKGMFYLRVLQVIATDTSKTRLFRCGVQINQETCLSSYVTSEKTGKHSSIAQFDETFLFDVDDQTTATISIYAQNKSSHLFQSRHQKQEICLGKETIHITLHPKSKTTERFVLNSNPNAGLSNDIQLLVVHGTFVSRRTQNMLNNTILFEDFITAYVHTGMVPRWDRFWGILRGVQFELYDFEYKENRPPLYLIPLDHFISAFDPSEEDGEEIRIDIGARGIVLQFTENAVSKSKRDWVPDDLECRMYLLPESFAAAREWESKFNYVASIFDEVRGWDTNSSNDSYHGNASDTDTDSYDDQDDDDDDDDDNEATSVPLKLLW</sequence>
<gene>
    <name evidence="2" type="primary">NCB2</name>
    <name evidence="2" type="ORF">ATC70_004064</name>
</gene>
<feature type="region of interest" description="Disordered" evidence="1">
    <location>
        <begin position="1"/>
        <end position="23"/>
    </location>
</feature>
<dbReference type="Proteomes" id="UP001304243">
    <property type="component" value="Unassembled WGS sequence"/>
</dbReference>
<feature type="region of interest" description="Disordered" evidence="1">
    <location>
        <begin position="458"/>
        <end position="499"/>
    </location>
</feature>
<dbReference type="GeneID" id="89947766"/>
<accession>A0AAN7HQF3</accession>
<proteinExistence type="predicted"/>
<evidence type="ECO:0000313" key="2">
    <source>
        <dbReference type="EMBL" id="KAK4521074.1"/>
    </source>
</evidence>